<dbReference type="EMBL" id="KB454553">
    <property type="protein sequence ID" value="EME26302.1"/>
    <property type="molecule type" value="Genomic_DNA"/>
</dbReference>
<dbReference type="Gramene" id="EME26302">
    <property type="protein sequence ID" value="EME26302"/>
    <property type="gene ID" value="Gasu_60330"/>
</dbReference>
<dbReference type="KEGG" id="gsl:Gasu_60330"/>
<proteinExistence type="predicted"/>
<protein>
    <submittedName>
        <fullName evidence="1">Uncharacterized protein</fullName>
    </submittedName>
</protein>
<gene>
    <name evidence="1" type="ORF">Gasu_60330</name>
</gene>
<evidence type="ECO:0000313" key="1">
    <source>
        <dbReference type="EMBL" id="EME26302.1"/>
    </source>
</evidence>
<evidence type="ECO:0000313" key="2">
    <source>
        <dbReference type="Proteomes" id="UP000030680"/>
    </source>
</evidence>
<sequence>VHILHISQEFIAKRRNDNFWTTNDREK</sequence>
<accession>M2X907</accession>
<organism evidence="1 2">
    <name type="scientific">Galdieria sulphuraria</name>
    <name type="common">Red alga</name>
    <dbReference type="NCBI Taxonomy" id="130081"/>
    <lineage>
        <taxon>Eukaryota</taxon>
        <taxon>Rhodophyta</taxon>
        <taxon>Bangiophyceae</taxon>
        <taxon>Galdieriales</taxon>
        <taxon>Galdieriaceae</taxon>
        <taxon>Galdieria</taxon>
    </lineage>
</organism>
<feature type="non-terminal residue" evidence="1">
    <location>
        <position position="1"/>
    </location>
</feature>
<keyword evidence="2" id="KW-1185">Reference proteome</keyword>
<reference evidence="2" key="1">
    <citation type="journal article" date="2013" name="Science">
        <title>Gene transfer from bacteria and archaea facilitated evolution of an extremophilic eukaryote.</title>
        <authorList>
            <person name="Schonknecht G."/>
            <person name="Chen W.H."/>
            <person name="Ternes C.M."/>
            <person name="Barbier G.G."/>
            <person name="Shrestha R.P."/>
            <person name="Stanke M."/>
            <person name="Brautigam A."/>
            <person name="Baker B.J."/>
            <person name="Banfield J.F."/>
            <person name="Garavito R.M."/>
            <person name="Carr K."/>
            <person name="Wilkerson C."/>
            <person name="Rensing S.A."/>
            <person name="Gagneul D."/>
            <person name="Dickenson N.E."/>
            <person name="Oesterhelt C."/>
            <person name="Lercher M.J."/>
            <person name="Weber A.P."/>
        </authorList>
    </citation>
    <scope>NUCLEOTIDE SEQUENCE [LARGE SCALE GENOMIC DNA]</scope>
    <source>
        <strain evidence="2">074W</strain>
    </source>
</reference>
<dbReference type="AlphaFoldDB" id="M2X907"/>
<name>M2X907_GALSU</name>
<dbReference type="Proteomes" id="UP000030680">
    <property type="component" value="Unassembled WGS sequence"/>
</dbReference>